<evidence type="ECO:0000313" key="4">
    <source>
        <dbReference type="Proteomes" id="UP000092932"/>
    </source>
</evidence>
<dbReference type="EMBL" id="CP016591">
    <property type="protein sequence ID" value="ANY18810.1"/>
    <property type="molecule type" value="Genomic_DNA"/>
</dbReference>
<dbReference type="PRINTS" id="PR00173">
    <property type="entry name" value="EDTRNSPORT"/>
</dbReference>
<feature type="domain" description="Tip attachment protein J" evidence="1">
    <location>
        <begin position="236"/>
        <end position="391"/>
    </location>
</feature>
<dbReference type="STRING" id="692370.A6F68_00275"/>
<dbReference type="RefSeq" id="WP_067675293.1">
    <property type="nucleotide sequence ID" value="NZ_CP016591.1"/>
</dbReference>
<gene>
    <name evidence="3" type="ORF">A6F68_00275</name>
</gene>
<feature type="domain" description="Rcc01698-like C-terminal" evidence="2">
    <location>
        <begin position="483"/>
        <end position="578"/>
    </location>
</feature>
<keyword evidence="4" id="KW-1185">Reference proteome</keyword>
<dbReference type="PATRIC" id="fig|692370.5.peg.284"/>
<name>A0A1B2A9H8_9SPHN</name>
<evidence type="ECO:0000259" key="2">
    <source>
        <dbReference type="Pfam" id="PF23666"/>
    </source>
</evidence>
<dbReference type="InterPro" id="IPR056490">
    <property type="entry name" value="Rcc01698_C"/>
</dbReference>
<dbReference type="Pfam" id="PF13550">
    <property type="entry name" value="Phage-tail_3"/>
    <property type="match status" value="1"/>
</dbReference>
<dbReference type="KEGG" id="ado:A6F68_00275"/>
<protein>
    <submittedName>
        <fullName evidence="3">Uncharacterized protein</fullName>
    </submittedName>
</protein>
<evidence type="ECO:0000259" key="1">
    <source>
        <dbReference type="Pfam" id="PF13550"/>
    </source>
</evidence>
<reference evidence="3 4" key="1">
    <citation type="submission" date="2016-07" db="EMBL/GenBank/DDBJ databases">
        <title>Complete genome sequence of Altererythrobacter dongtanensis KCTC 22672, a type strain with esterase isolated from tidal flat.</title>
        <authorList>
            <person name="Cheng H."/>
            <person name="Wu Y.-H."/>
            <person name="Zhou P."/>
            <person name="Huo Y.-Y."/>
            <person name="Wang C.-S."/>
            <person name="Xu X.-W."/>
        </authorList>
    </citation>
    <scope>NUCLEOTIDE SEQUENCE [LARGE SCALE GENOMIC DNA]</scope>
    <source>
        <strain evidence="3 4">KCTC 22672</strain>
    </source>
</reference>
<evidence type="ECO:0000313" key="3">
    <source>
        <dbReference type="EMBL" id="ANY18810.1"/>
    </source>
</evidence>
<accession>A0A1B2A9H8</accession>
<dbReference type="InterPro" id="IPR032876">
    <property type="entry name" value="J_dom"/>
</dbReference>
<sequence>MATLVLTTVGTLLGGPIGGAIGALAGRSVDGALFGGGRREGPRLKELAVTTSSYGQPIPRFHGRMRAGGTIVWATDLVERREKSGGKKGQPSVTSYSYTTSFAVVLSSRPIQGVGRIWADGNLLRGAGGDLKVAGSMRIHTGHGDQRPDPLIAAAEGSGCPAFRGCAYVVFEDLALGDFGNRIPALSFEIVADEGAMSLAGLTESVGDLVSGSTQPLVALAGFASEGGPFASTLSTIDALFPLSCDCGGSGLAITLAGDRPGPGARVLPAASRAWSDDDFGIDDGERSGREAGERSQIDALRYYDVARDFQPGIQRPARRAVAGQGRTVEFPGALAADGARGLAETAARRSAWGRDHVQWRMAELDPDLAPGNDVRIPGRSGVWRIESWEWRSRGIEVDLVRRNPSGGLPAQGDPGAIPLPDDALPGPTVLSVFEVPAAGLGAGEATLFAAATAASGGWSGAALYFDRAGELVPIGNIGRARATVGHLIEGLSGSAGLHFEPDASLRVDLASTKGSFTPASLSAIAQGANRLRVGGEIVQFAMAEQVSPSIWQLTGLLRGRGGTEPEAIAGHLAGTDIALIDDDLVALDSATVPSDPSTILAAIGLGDPEPVYARLANAGIARRPACPVHPRVRWSSSGNLSLAWTRRARGAWHWPDTVEVPLVEQEERYRIGLGPVDSPFAEWQTGSAELDLTAEVLEPLRTAYPGASLWVRQIGSFAQSVSLFLTTLR</sequence>
<organism evidence="3 4">
    <name type="scientific">Tsuneonella dongtanensis</name>
    <dbReference type="NCBI Taxonomy" id="692370"/>
    <lineage>
        <taxon>Bacteria</taxon>
        <taxon>Pseudomonadati</taxon>
        <taxon>Pseudomonadota</taxon>
        <taxon>Alphaproteobacteria</taxon>
        <taxon>Sphingomonadales</taxon>
        <taxon>Erythrobacteraceae</taxon>
        <taxon>Tsuneonella</taxon>
    </lineage>
</organism>
<dbReference type="Proteomes" id="UP000092932">
    <property type="component" value="Chromosome"/>
</dbReference>
<dbReference type="AlphaFoldDB" id="A0A1B2A9H8"/>
<dbReference type="Pfam" id="PF23666">
    <property type="entry name" value="Rcc01698_C"/>
    <property type="match status" value="1"/>
</dbReference>
<dbReference type="OrthoDB" id="8445115at2"/>
<proteinExistence type="predicted"/>